<gene>
    <name evidence="2" type="ORF">PGLA2088_LOCUS8839</name>
</gene>
<feature type="non-terminal residue" evidence="2">
    <location>
        <position position="157"/>
    </location>
</feature>
<dbReference type="AlphaFoldDB" id="A0A813IIJ7"/>
<sequence>MWPNTELADTSAAVFVELTTGWYACCVELQMSIHASLRLLCDILVCHLFARISTAQQGVLVQTGGSIANGAPMALGNGRKCMPALFAFFVAVVAVVVAVVVVAVVVVVVVVVANLRFLCLITPGCNNIADSLGSFAVFLIVVLSYVGLRYVVVFVVV</sequence>
<evidence type="ECO:0000256" key="1">
    <source>
        <dbReference type="SAM" id="Phobius"/>
    </source>
</evidence>
<evidence type="ECO:0000313" key="3">
    <source>
        <dbReference type="Proteomes" id="UP000626109"/>
    </source>
</evidence>
<keyword evidence="1" id="KW-0812">Transmembrane</keyword>
<name>A0A813IIJ7_POLGL</name>
<protein>
    <submittedName>
        <fullName evidence="2">Uncharacterized protein</fullName>
    </submittedName>
</protein>
<reference evidence="2" key="1">
    <citation type="submission" date="2021-02" db="EMBL/GenBank/DDBJ databases">
        <authorList>
            <person name="Dougan E. K."/>
            <person name="Rhodes N."/>
            <person name="Thang M."/>
            <person name="Chan C."/>
        </authorList>
    </citation>
    <scope>NUCLEOTIDE SEQUENCE</scope>
</reference>
<keyword evidence="1" id="KW-0472">Membrane</keyword>
<feature type="transmembrane region" description="Helical" evidence="1">
    <location>
        <begin position="85"/>
        <end position="112"/>
    </location>
</feature>
<proteinExistence type="predicted"/>
<accession>A0A813IIJ7</accession>
<dbReference type="Proteomes" id="UP000626109">
    <property type="component" value="Unassembled WGS sequence"/>
</dbReference>
<organism evidence="2 3">
    <name type="scientific">Polarella glacialis</name>
    <name type="common">Dinoflagellate</name>
    <dbReference type="NCBI Taxonomy" id="89957"/>
    <lineage>
        <taxon>Eukaryota</taxon>
        <taxon>Sar</taxon>
        <taxon>Alveolata</taxon>
        <taxon>Dinophyceae</taxon>
        <taxon>Suessiales</taxon>
        <taxon>Suessiaceae</taxon>
        <taxon>Polarella</taxon>
    </lineage>
</organism>
<feature type="transmembrane region" description="Helical" evidence="1">
    <location>
        <begin position="132"/>
        <end position="156"/>
    </location>
</feature>
<keyword evidence="1" id="KW-1133">Transmembrane helix</keyword>
<comment type="caution">
    <text evidence="2">The sequence shown here is derived from an EMBL/GenBank/DDBJ whole genome shotgun (WGS) entry which is preliminary data.</text>
</comment>
<dbReference type="EMBL" id="CAJNNW010009597">
    <property type="protein sequence ID" value="CAE8651099.1"/>
    <property type="molecule type" value="Genomic_DNA"/>
</dbReference>
<evidence type="ECO:0000313" key="2">
    <source>
        <dbReference type="EMBL" id="CAE8651099.1"/>
    </source>
</evidence>